<dbReference type="PANTHER" id="PTHR30269:SF32">
    <property type="entry name" value="MEMBRANE TRANSPORTER PROTEIN-RELATED"/>
    <property type="match status" value="1"/>
</dbReference>
<keyword evidence="6 8" id="KW-1133">Transmembrane helix</keyword>
<feature type="transmembrane region" description="Helical" evidence="8">
    <location>
        <begin position="82"/>
        <end position="100"/>
    </location>
</feature>
<dbReference type="OrthoDB" id="9800873at2"/>
<protein>
    <recommendedName>
        <fullName evidence="8">Probable membrane transporter protein</fullName>
    </recommendedName>
</protein>
<evidence type="ECO:0000256" key="4">
    <source>
        <dbReference type="ARBA" id="ARBA00022475"/>
    </source>
</evidence>
<keyword evidence="4 8" id="KW-1003">Cell membrane</keyword>
<evidence type="ECO:0000256" key="2">
    <source>
        <dbReference type="ARBA" id="ARBA00009142"/>
    </source>
</evidence>
<dbReference type="KEGG" id="geh:HYN69_01600"/>
<dbReference type="RefSeq" id="WP_108434202.1">
    <property type="nucleotide sequence ID" value="NZ_CP028918.1"/>
</dbReference>
<comment type="subcellular location">
    <subcellularLocation>
        <location evidence="1 8">Cell membrane</location>
        <topology evidence="1 8">Multi-pass membrane protein</topology>
    </subcellularLocation>
</comment>
<feature type="transmembrane region" description="Helical" evidence="8">
    <location>
        <begin position="176"/>
        <end position="193"/>
    </location>
</feature>
<evidence type="ECO:0000256" key="6">
    <source>
        <dbReference type="ARBA" id="ARBA00022989"/>
    </source>
</evidence>
<keyword evidence="5 8" id="KW-0812">Transmembrane</keyword>
<keyword evidence="7 8" id="KW-0472">Membrane</keyword>
<feature type="transmembrane region" description="Helical" evidence="8">
    <location>
        <begin position="205"/>
        <end position="224"/>
    </location>
</feature>
<evidence type="ECO:0000256" key="3">
    <source>
        <dbReference type="ARBA" id="ARBA00022448"/>
    </source>
</evidence>
<accession>A0A2S0UHT8</accession>
<dbReference type="AlphaFoldDB" id="A0A2S0UHT8"/>
<dbReference type="PANTHER" id="PTHR30269">
    <property type="entry name" value="TRANSMEMBRANE PROTEIN YFCA"/>
    <property type="match status" value="1"/>
</dbReference>
<evidence type="ECO:0000256" key="7">
    <source>
        <dbReference type="ARBA" id="ARBA00023136"/>
    </source>
</evidence>
<evidence type="ECO:0000313" key="10">
    <source>
        <dbReference type="Proteomes" id="UP000244496"/>
    </source>
</evidence>
<dbReference type="GO" id="GO:0005886">
    <property type="term" value="C:plasma membrane"/>
    <property type="evidence" value="ECO:0007669"/>
    <property type="project" value="UniProtKB-SubCell"/>
</dbReference>
<dbReference type="EMBL" id="CP028918">
    <property type="protein sequence ID" value="AWB47373.1"/>
    <property type="molecule type" value="Genomic_DNA"/>
</dbReference>
<organism evidence="9 10">
    <name type="scientific">Paragemmobacter aquarius</name>
    <dbReference type="NCBI Taxonomy" id="2169400"/>
    <lineage>
        <taxon>Bacteria</taxon>
        <taxon>Pseudomonadati</taxon>
        <taxon>Pseudomonadota</taxon>
        <taxon>Alphaproteobacteria</taxon>
        <taxon>Rhodobacterales</taxon>
        <taxon>Paracoccaceae</taxon>
        <taxon>Paragemmobacter</taxon>
    </lineage>
</organism>
<evidence type="ECO:0000313" key="9">
    <source>
        <dbReference type="EMBL" id="AWB47373.1"/>
    </source>
</evidence>
<reference evidence="9 10" key="1">
    <citation type="submission" date="2018-04" db="EMBL/GenBank/DDBJ databases">
        <title>Genome sequencing of Gemmobacter.</title>
        <authorList>
            <person name="Yi H."/>
            <person name="Baek M.-G."/>
        </authorList>
    </citation>
    <scope>NUCLEOTIDE SEQUENCE [LARGE SCALE GENOMIC DNA]</scope>
    <source>
        <strain evidence="9 10">HYN0069</strain>
    </source>
</reference>
<feature type="transmembrane region" description="Helical" evidence="8">
    <location>
        <begin position="36"/>
        <end position="61"/>
    </location>
</feature>
<dbReference type="Proteomes" id="UP000244496">
    <property type="component" value="Chromosome"/>
</dbReference>
<dbReference type="Pfam" id="PF01925">
    <property type="entry name" value="TauE"/>
    <property type="match status" value="1"/>
</dbReference>
<gene>
    <name evidence="9" type="ORF">HYN69_01600</name>
</gene>
<keyword evidence="10" id="KW-1185">Reference proteome</keyword>
<feature type="transmembrane region" description="Helical" evidence="8">
    <location>
        <begin position="138"/>
        <end position="156"/>
    </location>
</feature>
<sequence>MDLIMAGQGAGAFWVAVAVTLVAGFVKGAVGFAMPMIMISAFSSFLPPDLALAGLILPTLVTNLSQALRQGIGPALATTAKFWRFLLAMAVFIIVSAQFVRVLPQPAMLLLLGVPITAYAAFNLSGRSPTLPLRHQRVAEWGLGVLGGLYGGVSGVWGPPLLVYLLSTGVPKLETVRALGVAFLLGAVTLLGAHIQTGLANPASLGFSAALVIPAQIGMSLGYALQDRLDQNRFRWWTQAVLIVMGLNLIRRALM</sequence>
<evidence type="ECO:0000256" key="5">
    <source>
        <dbReference type="ARBA" id="ARBA00022692"/>
    </source>
</evidence>
<feature type="transmembrane region" description="Helical" evidence="8">
    <location>
        <begin position="106"/>
        <end position="126"/>
    </location>
</feature>
<feature type="transmembrane region" description="Helical" evidence="8">
    <location>
        <begin position="12"/>
        <end position="30"/>
    </location>
</feature>
<keyword evidence="3" id="KW-0813">Transport</keyword>
<evidence type="ECO:0000256" key="8">
    <source>
        <dbReference type="RuleBase" id="RU363041"/>
    </source>
</evidence>
<proteinExistence type="inferred from homology"/>
<dbReference type="InterPro" id="IPR052017">
    <property type="entry name" value="TSUP"/>
</dbReference>
<evidence type="ECO:0000256" key="1">
    <source>
        <dbReference type="ARBA" id="ARBA00004651"/>
    </source>
</evidence>
<dbReference type="InterPro" id="IPR002781">
    <property type="entry name" value="TM_pro_TauE-like"/>
</dbReference>
<name>A0A2S0UHT8_9RHOB</name>
<comment type="similarity">
    <text evidence="2 8">Belongs to the 4-toluene sulfonate uptake permease (TSUP) (TC 2.A.102) family.</text>
</comment>